<evidence type="ECO:0000256" key="1">
    <source>
        <dbReference type="ARBA" id="ARBA00000085"/>
    </source>
</evidence>
<dbReference type="InterPro" id="IPR001610">
    <property type="entry name" value="PAC"/>
</dbReference>
<dbReference type="Pfam" id="PF02518">
    <property type="entry name" value="HATPase_c"/>
    <property type="match status" value="1"/>
</dbReference>
<dbReference type="AlphaFoldDB" id="A0A3D5QDN3"/>
<feature type="transmembrane region" description="Helical" evidence="11">
    <location>
        <begin position="28"/>
        <end position="48"/>
    </location>
</feature>
<evidence type="ECO:0000256" key="9">
    <source>
        <dbReference type="ARBA" id="ARBA00023136"/>
    </source>
</evidence>
<evidence type="ECO:0000256" key="11">
    <source>
        <dbReference type="SAM" id="Phobius"/>
    </source>
</evidence>
<dbReference type="InterPro" id="IPR036097">
    <property type="entry name" value="HisK_dim/P_sf"/>
</dbReference>
<dbReference type="PROSITE" id="PS50109">
    <property type="entry name" value="HIS_KIN"/>
    <property type="match status" value="1"/>
</dbReference>
<evidence type="ECO:0000259" key="16">
    <source>
        <dbReference type="PROSITE" id="PS50839"/>
    </source>
</evidence>
<dbReference type="PROSITE" id="PS50110">
    <property type="entry name" value="RESPONSE_REGULATORY"/>
    <property type="match status" value="1"/>
</dbReference>
<dbReference type="Proteomes" id="UP000262325">
    <property type="component" value="Unassembled WGS sequence"/>
</dbReference>
<dbReference type="SUPFAM" id="SSF47384">
    <property type="entry name" value="Homodimeric domain of signal transducing histidine kinase"/>
    <property type="match status" value="1"/>
</dbReference>
<keyword evidence="8 11" id="KW-1133">Transmembrane helix</keyword>
<dbReference type="Pfam" id="PF00072">
    <property type="entry name" value="Response_reg"/>
    <property type="match status" value="1"/>
</dbReference>
<feature type="domain" description="PAC" evidence="15">
    <location>
        <begin position="446"/>
        <end position="496"/>
    </location>
</feature>
<dbReference type="Gene3D" id="3.30.565.10">
    <property type="entry name" value="Histidine kinase-like ATPase, C-terminal domain"/>
    <property type="match status" value="1"/>
</dbReference>
<evidence type="ECO:0000256" key="6">
    <source>
        <dbReference type="ARBA" id="ARBA00022692"/>
    </source>
</evidence>
<evidence type="ECO:0000256" key="8">
    <source>
        <dbReference type="ARBA" id="ARBA00022989"/>
    </source>
</evidence>
<dbReference type="InterPro" id="IPR006189">
    <property type="entry name" value="CHASE_dom"/>
</dbReference>
<dbReference type="Gene3D" id="3.40.50.2300">
    <property type="match status" value="1"/>
</dbReference>
<dbReference type="Pfam" id="PF03924">
    <property type="entry name" value="CHASE"/>
    <property type="match status" value="1"/>
</dbReference>
<dbReference type="PANTHER" id="PTHR43047">
    <property type="entry name" value="TWO-COMPONENT HISTIDINE PROTEIN KINASE"/>
    <property type="match status" value="1"/>
</dbReference>
<feature type="domain" description="Histidine kinase" evidence="12">
    <location>
        <begin position="513"/>
        <end position="739"/>
    </location>
</feature>
<evidence type="ECO:0000256" key="7">
    <source>
        <dbReference type="ARBA" id="ARBA00022777"/>
    </source>
</evidence>
<dbReference type="InterPro" id="IPR005467">
    <property type="entry name" value="His_kinase_dom"/>
</dbReference>
<dbReference type="InterPro" id="IPR001789">
    <property type="entry name" value="Sig_transdc_resp-reg_receiver"/>
</dbReference>
<name>A0A3D5QDN3_FLESI</name>
<protein>
    <recommendedName>
        <fullName evidence="3">histidine kinase</fullName>
        <ecNumber evidence="3">2.7.13.3</ecNumber>
    </recommendedName>
</protein>
<dbReference type="Gene3D" id="1.10.287.130">
    <property type="match status" value="1"/>
</dbReference>
<dbReference type="EMBL" id="DPPF01000192">
    <property type="protein sequence ID" value="HCW93838.1"/>
    <property type="molecule type" value="Genomic_DNA"/>
</dbReference>
<dbReference type="InterPro" id="IPR003661">
    <property type="entry name" value="HisK_dim/P_dom"/>
</dbReference>
<reference evidence="17 18" key="1">
    <citation type="journal article" date="2018" name="Nat. Biotechnol.">
        <title>A standardized bacterial taxonomy based on genome phylogeny substantially revises the tree of life.</title>
        <authorList>
            <person name="Parks D.H."/>
            <person name="Chuvochina M."/>
            <person name="Waite D.W."/>
            <person name="Rinke C."/>
            <person name="Skarshewski A."/>
            <person name="Chaumeil P.A."/>
            <person name="Hugenholtz P."/>
        </authorList>
    </citation>
    <scope>NUCLEOTIDE SEQUENCE [LARGE SCALE GENOMIC DNA]</scope>
    <source>
        <strain evidence="17">UBA8672</strain>
    </source>
</reference>
<comment type="caution">
    <text evidence="17">The sequence shown here is derived from an EMBL/GenBank/DDBJ whole genome shotgun (WGS) entry which is preliminary data.</text>
</comment>
<evidence type="ECO:0000256" key="4">
    <source>
        <dbReference type="ARBA" id="ARBA00022553"/>
    </source>
</evidence>
<dbReference type="InterPro" id="IPR011006">
    <property type="entry name" value="CheY-like_superfamily"/>
</dbReference>
<dbReference type="SMART" id="SM00388">
    <property type="entry name" value="HisKA"/>
    <property type="match status" value="1"/>
</dbReference>
<dbReference type="InterPro" id="IPR035965">
    <property type="entry name" value="PAS-like_dom_sf"/>
</dbReference>
<evidence type="ECO:0000256" key="2">
    <source>
        <dbReference type="ARBA" id="ARBA00004370"/>
    </source>
</evidence>
<evidence type="ECO:0000256" key="5">
    <source>
        <dbReference type="ARBA" id="ARBA00022679"/>
    </source>
</evidence>
<dbReference type="NCBIfam" id="TIGR00229">
    <property type="entry name" value="sensory_box"/>
    <property type="match status" value="1"/>
</dbReference>
<accession>A0A3D5QDN3</accession>
<dbReference type="SMART" id="SM00086">
    <property type="entry name" value="PAC"/>
    <property type="match status" value="1"/>
</dbReference>
<dbReference type="SUPFAM" id="SSF55785">
    <property type="entry name" value="PYP-like sensor domain (PAS domain)"/>
    <property type="match status" value="1"/>
</dbReference>
<dbReference type="GO" id="GO:0005886">
    <property type="term" value="C:plasma membrane"/>
    <property type="evidence" value="ECO:0007669"/>
    <property type="project" value="TreeGrafter"/>
</dbReference>
<dbReference type="PANTHER" id="PTHR43047:SF72">
    <property type="entry name" value="OSMOSENSING HISTIDINE PROTEIN KINASE SLN1"/>
    <property type="match status" value="1"/>
</dbReference>
<dbReference type="InterPro" id="IPR004358">
    <property type="entry name" value="Sig_transdc_His_kin-like_C"/>
</dbReference>
<keyword evidence="9 11" id="KW-0472">Membrane</keyword>
<dbReference type="SMART" id="SM00448">
    <property type="entry name" value="REC"/>
    <property type="match status" value="1"/>
</dbReference>
<evidence type="ECO:0000313" key="17">
    <source>
        <dbReference type="EMBL" id="HCW93838.1"/>
    </source>
</evidence>
<dbReference type="PROSITE" id="PS50112">
    <property type="entry name" value="PAS"/>
    <property type="match status" value="1"/>
</dbReference>
<comment type="subcellular location">
    <subcellularLocation>
        <location evidence="2">Membrane</location>
    </subcellularLocation>
</comment>
<dbReference type="EC" id="2.7.13.3" evidence="3"/>
<dbReference type="SUPFAM" id="SSF55874">
    <property type="entry name" value="ATPase domain of HSP90 chaperone/DNA topoisomerase II/histidine kinase"/>
    <property type="match status" value="1"/>
</dbReference>
<dbReference type="GO" id="GO:0009927">
    <property type="term" value="F:histidine phosphotransfer kinase activity"/>
    <property type="evidence" value="ECO:0007669"/>
    <property type="project" value="TreeGrafter"/>
</dbReference>
<evidence type="ECO:0000259" key="12">
    <source>
        <dbReference type="PROSITE" id="PS50109"/>
    </source>
</evidence>
<evidence type="ECO:0000259" key="15">
    <source>
        <dbReference type="PROSITE" id="PS50113"/>
    </source>
</evidence>
<dbReference type="Pfam" id="PF00512">
    <property type="entry name" value="HisKA"/>
    <property type="match status" value="1"/>
</dbReference>
<keyword evidence="7" id="KW-0418">Kinase</keyword>
<dbReference type="PROSITE" id="PS50839">
    <property type="entry name" value="CHASE"/>
    <property type="match status" value="1"/>
</dbReference>
<evidence type="ECO:0000256" key="3">
    <source>
        <dbReference type="ARBA" id="ARBA00012438"/>
    </source>
</evidence>
<evidence type="ECO:0000259" key="14">
    <source>
        <dbReference type="PROSITE" id="PS50112"/>
    </source>
</evidence>
<dbReference type="Pfam" id="PF00989">
    <property type="entry name" value="PAS"/>
    <property type="match status" value="1"/>
</dbReference>
<feature type="modified residue" description="4-aspartylphosphate" evidence="10">
    <location>
        <position position="815"/>
    </location>
</feature>
<dbReference type="InterPro" id="IPR013767">
    <property type="entry name" value="PAS_fold"/>
</dbReference>
<dbReference type="SMART" id="SM00091">
    <property type="entry name" value="PAS"/>
    <property type="match status" value="1"/>
</dbReference>
<dbReference type="InterPro" id="IPR003594">
    <property type="entry name" value="HATPase_dom"/>
</dbReference>
<dbReference type="GO" id="GO:0000155">
    <property type="term" value="F:phosphorelay sensor kinase activity"/>
    <property type="evidence" value="ECO:0007669"/>
    <property type="project" value="InterPro"/>
</dbReference>
<keyword evidence="6 11" id="KW-0812">Transmembrane</keyword>
<dbReference type="PROSITE" id="PS50113">
    <property type="entry name" value="PAC"/>
    <property type="match status" value="1"/>
</dbReference>
<dbReference type="SMART" id="SM01079">
    <property type="entry name" value="CHASE"/>
    <property type="match status" value="1"/>
</dbReference>
<feature type="domain" description="Response regulatory" evidence="13">
    <location>
        <begin position="766"/>
        <end position="882"/>
    </location>
</feature>
<feature type="domain" description="PAS" evidence="14">
    <location>
        <begin position="369"/>
        <end position="427"/>
    </location>
</feature>
<dbReference type="InterPro" id="IPR036890">
    <property type="entry name" value="HATPase_C_sf"/>
</dbReference>
<dbReference type="CDD" id="cd00082">
    <property type="entry name" value="HisKA"/>
    <property type="match status" value="1"/>
</dbReference>
<organism evidence="17 18">
    <name type="scientific">Flexistipes sinusarabici</name>
    <dbReference type="NCBI Taxonomy" id="2352"/>
    <lineage>
        <taxon>Bacteria</taxon>
        <taxon>Pseudomonadati</taxon>
        <taxon>Deferribacterota</taxon>
        <taxon>Deferribacteres</taxon>
        <taxon>Deferribacterales</taxon>
        <taxon>Flexistipitaceae</taxon>
        <taxon>Flexistipes</taxon>
    </lineage>
</organism>
<dbReference type="InterPro" id="IPR000014">
    <property type="entry name" value="PAS"/>
</dbReference>
<dbReference type="SMART" id="SM00387">
    <property type="entry name" value="HATPase_c"/>
    <property type="match status" value="1"/>
</dbReference>
<evidence type="ECO:0000313" key="18">
    <source>
        <dbReference type="Proteomes" id="UP000262325"/>
    </source>
</evidence>
<feature type="domain" description="CHASE" evidence="16">
    <location>
        <begin position="156"/>
        <end position="310"/>
    </location>
</feature>
<dbReference type="Gene3D" id="3.30.450.20">
    <property type="entry name" value="PAS domain"/>
    <property type="match status" value="1"/>
</dbReference>
<dbReference type="CDD" id="cd16922">
    <property type="entry name" value="HATPase_EvgS-ArcB-TorS-like"/>
    <property type="match status" value="1"/>
</dbReference>
<keyword evidence="4 10" id="KW-0597">Phosphoprotein</keyword>
<gene>
    <name evidence="17" type="ORF">DHM44_09170</name>
</gene>
<evidence type="ECO:0000259" key="13">
    <source>
        <dbReference type="PROSITE" id="PS50110"/>
    </source>
</evidence>
<dbReference type="InterPro" id="IPR042240">
    <property type="entry name" value="CHASE_sf"/>
</dbReference>
<sequence length="968" mass="110473">MLFNKNLCCRGVLVDSKIKTNISIFKRMLQYFIILIMLVATFVVLYHWNNAHKKEKQERFKRYAESITDELTERVHHFKMILQGGAGVFFASEDVNRDEWRSYYEYRIMTPPYPDFQAVGFIKIIRASQLKNHISKIKEEGFSDYNVWPGKSGDVYAPIVFVEPFNKENRQRLGFDTFSNPIYKNAMERARNTGKASLSDAVEMNIEGKENFHKGFYMFIPIYERKTVSHTLKGRREKIEGYVYCSFSLPNLMNYVSPSVSEKVFLKLYSGSGISSENLLYSNSKNKLNTDDGLFVKKTFDMYGQQWTLAFTPTPSFKMDEEDVFSQIGILLSGTTLILLTVFLFRSHRKTTEEAQFIADKMTASLRESEERFRKILEAAPNAIIVFNEDGEILLANKRVKDIFGYKVDEIREKNLDDLIPERFHDKHEKLCRDYLKSPDLREMGQGLEVTARRKDNSEFPAEISLNAYYSNNETRIISVVQDITERRQAEMDRIERKAAEDADRAKSVFVSNMSHEIRTPLNAIMGFAQILERDPALTDRQYEQVHTINRSGRHLLNLINDILDISKIESGQLTLHKNKFCLHTLLDDIDMMFRSRADGKGIQFLFDRGENVPQYIIADEGKLRQILVNLIGNAVKFTKSGGVSLRVKAGERDETGLEENKAVNLMFEVEDSGPGIPEEDLENIFESFSQSQAGVEAGGTGLGLPISKRLINLMGGSISVDSEVGKGSIFRFNIQVEETDAPEKQLGIEEMRRVEGLKPGSGSVRILVVDDQKDNRNLIRHTLEPAGFEIKEASNGEEALELFESWSPHAVLMDLRMPVMDGYQAARKIKSTYKGKDVPVIAVTASVFEDKKQDVISAGMDEYLRKPFRPEELFAVLKNVLDLDYNYSDSSESKQRKSAKRQVTAEDISSLPEELIIGMKEAVENGDTAKLKDYISKAEEIDAETGSGLRLLADRYNYDKLLKLLEK</sequence>
<dbReference type="PRINTS" id="PR00344">
    <property type="entry name" value="BCTRLSENSOR"/>
</dbReference>
<dbReference type="FunFam" id="3.30.565.10:FF:000010">
    <property type="entry name" value="Sensor histidine kinase RcsC"/>
    <property type="match status" value="1"/>
</dbReference>
<dbReference type="CDD" id="cd00130">
    <property type="entry name" value="PAS"/>
    <property type="match status" value="1"/>
</dbReference>
<dbReference type="SUPFAM" id="SSF52172">
    <property type="entry name" value="CheY-like"/>
    <property type="match status" value="1"/>
</dbReference>
<dbReference type="CDD" id="cd17546">
    <property type="entry name" value="REC_hyHK_CKI1_RcsC-like"/>
    <property type="match status" value="1"/>
</dbReference>
<dbReference type="Gene3D" id="3.30.450.350">
    <property type="entry name" value="CHASE domain"/>
    <property type="match status" value="1"/>
</dbReference>
<proteinExistence type="predicted"/>
<dbReference type="InterPro" id="IPR000700">
    <property type="entry name" value="PAS-assoc_C"/>
</dbReference>
<keyword evidence="5" id="KW-0808">Transferase</keyword>
<comment type="catalytic activity">
    <reaction evidence="1">
        <text>ATP + protein L-histidine = ADP + protein N-phospho-L-histidine.</text>
        <dbReference type="EC" id="2.7.13.3"/>
    </reaction>
</comment>
<evidence type="ECO:0000256" key="10">
    <source>
        <dbReference type="PROSITE-ProRule" id="PRU00169"/>
    </source>
</evidence>